<evidence type="ECO:0000259" key="1">
    <source>
        <dbReference type="PROSITE" id="PS50965"/>
    </source>
</evidence>
<keyword evidence="3" id="KW-1185">Reference proteome</keyword>
<dbReference type="InterPro" id="IPR011528">
    <property type="entry name" value="NERD"/>
</dbReference>
<name>A0A3N4GJE4_9LACT</name>
<dbReference type="AlphaFoldDB" id="A0A3N4GJE4"/>
<dbReference type="EMBL" id="RKMG01000010">
    <property type="protein sequence ID" value="RPA60706.1"/>
    <property type="molecule type" value="Genomic_DNA"/>
</dbReference>
<dbReference type="RefSeq" id="WP_123779787.1">
    <property type="nucleotide sequence ID" value="NZ_RKMG01000010.1"/>
</dbReference>
<accession>A0A3N4GJE4</accession>
<reference evidence="2 3" key="1">
    <citation type="submission" date="2018-11" db="EMBL/GenBank/DDBJ databases">
        <title>Aerococcus sp. SJQ22, whole genome shotgun sequence.</title>
        <authorList>
            <person name="Sun L."/>
            <person name="Gao X."/>
            <person name="Chen W."/>
            <person name="Huang K."/>
        </authorList>
    </citation>
    <scope>NUCLEOTIDE SEQUENCE [LARGE SCALE GENOMIC DNA]</scope>
    <source>
        <strain evidence="2 3">SJQ22</strain>
    </source>
</reference>
<sequence length="298" mass="35008">MIDNLEMRQLEILDVRLPSLDNEQKRKLYRLQSGVKGENLFLEMVQKYGHPNWKIYSDYWFSYGKRLQADFIVITDNRWLVVEVKHYDGLFEYIDNECYLSGNLLNDNYLATMDLRIRHIRHMAHEINTGIKVEGLFVLINENSEVHVQHPFDFDIKLKNELKRYFTALKNSDIKPITQNYAQQIQNVLNKYSAGTPFLPKAISDSVWQELKRGITCGQCGSFGVNAKYRSLVCSICNATESKEQALIRMINELRLLYYGAEDMITGGRLYEYCDKKITSRTAYRILEFYNKGKYKNK</sequence>
<dbReference type="OrthoDB" id="2138816at2"/>
<evidence type="ECO:0000313" key="3">
    <source>
        <dbReference type="Proteomes" id="UP000273977"/>
    </source>
</evidence>
<organism evidence="2 3">
    <name type="scientific">Aerococcus agrisoli</name>
    <dbReference type="NCBI Taxonomy" id="2487350"/>
    <lineage>
        <taxon>Bacteria</taxon>
        <taxon>Bacillati</taxon>
        <taxon>Bacillota</taxon>
        <taxon>Bacilli</taxon>
        <taxon>Lactobacillales</taxon>
        <taxon>Aerococcaceae</taxon>
        <taxon>Aerococcus</taxon>
    </lineage>
</organism>
<gene>
    <name evidence="2" type="ORF">EF384_04480</name>
</gene>
<dbReference type="Proteomes" id="UP000273977">
    <property type="component" value="Unassembled WGS sequence"/>
</dbReference>
<dbReference type="Pfam" id="PF08378">
    <property type="entry name" value="NERD"/>
    <property type="match status" value="1"/>
</dbReference>
<evidence type="ECO:0000313" key="2">
    <source>
        <dbReference type="EMBL" id="RPA60706.1"/>
    </source>
</evidence>
<comment type="caution">
    <text evidence="2">The sequence shown here is derived from an EMBL/GenBank/DDBJ whole genome shotgun (WGS) entry which is preliminary data.</text>
</comment>
<dbReference type="PROSITE" id="PS50965">
    <property type="entry name" value="NERD"/>
    <property type="match status" value="1"/>
</dbReference>
<proteinExistence type="predicted"/>
<protein>
    <submittedName>
        <fullName evidence="2">NERD domain-containing protein</fullName>
    </submittedName>
</protein>
<feature type="domain" description="NERD" evidence="1">
    <location>
        <begin position="33"/>
        <end position="146"/>
    </location>
</feature>